<gene>
    <name evidence="1" type="ORF">ABW01_17045</name>
</gene>
<protein>
    <submittedName>
        <fullName evidence="1">Lanthionine biosynthesis protein</fullName>
    </submittedName>
</protein>
<sequence length="834" mass="99028">MKYEILKNPIVLYRGSDVTKGWYNEMMATSASLQDVLHVIKKNEDQLAIIKERLIVKIENEFALVKEMSLLNLKRDIHNIRIGRIEKYIKICKNTELKSMLGDFVDLLAQNAKLTEELAEEYTRVLKANREILQKSIDDEEVLKSIVFYNNEIYQKIKKYTSEEVEKHSKKLKKLDYFLLKMLVRSSMKTSPFSHLTKTGLVSNTEEIEFEKTSYSELNHAVILQTIHRYLRSNEQALQRIPVKVENFGSKEQGIYYVTQNDVEQSKKVLETSDKFVEYKLDEKLIQFLHENKQKVIGFEQFKQIASKITIYQGKELQLFRKLVELKLLRQCITIPNNRGIITSIIQFLEEYEVGKEIIPLLEELHAALHSFEKSSSFERINDWNEIKRILSLLQKGDKKVGSEIIYEDVIFKDVRKDTITPKIRKSFLEGLADFILLFDVNVRVQYEIAQLFYEKYGKSTEKLSNSNLLNEVFFREIHQFYPYYQNQKYRYKEAKAKEIQQLDELRDQFLKEFESLILNVDQSVEVIDIELLIEKYTSLIPEYIKKDSNISYTLFLQETTDENIVLNNVYDGQEKFISRFKDFFMPHYETKEYSNYIERVLNEDNCYEVDELFGFNGGIHERKSHNIVNLDVGYQRFNHKDAKQVRDFKVRYNTERKKIEFLDDNYKICNLVYKSSLVPMFLPGILSVMLYLFQSGRLNFDITSLVKEENYVPRITFGNVVLSRKKWKVIMEDLKDILESKLEAHELYEELNGYFKQKQLPKQFFLKHYRQNGDFMVEKPIFFDIESPVIMKFFIHEIQNAIENSGALYIEEVLPEVNIPLNEYLIEYSFKKE</sequence>
<name>A0A0J1HUE1_BACAN</name>
<reference evidence="1 2" key="1">
    <citation type="submission" date="2015-05" db="EMBL/GenBank/DDBJ databases">
        <title>Whole genome sequence and identification of bacterial endophytes from Costus igneus.</title>
        <authorList>
            <person name="Lee Y.P."/>
            <person name="Gan H.M."/>
            <person name="Eng W."/>
            <person name="Wheatley M.S."/>
            <person name="Caraballo A."/>
            <person name="Polter S."/>
            <person name="Savka M.A."/>
            <person name="Hudson A.O."/>
        </authorList>
    </citation>
    <scope>NUCLEOTIDE SEQUENCE [LARGE SCALE GENOMIC DNA]</scope>
    <source>
        <strain evidence="1 2">RIT375</strain>
    </source>
</reference>
<evidence type="ECO:0000313" key="2">
    <source>
        <dbReference type="Proteomes" id="UP000035904"/>
    </source>
</evidence>
<dbReference type="RefSeq" id="WP_002195050.1">
    <property type="nucleotide sequence ID" value="NZ_LDPG01000012.1"/>
</dbReference>
<comment type="caution">
    <text evidence="1">The sequence shown here is derived from an EMBL/GenBank/DDBJ whole genome shotgun (WGS) entry which is preliminary data.</text>
</comment>
<dbReference type="Proteomes" id="UP000035904">
    <property type="component" value="Unassembled WGS sequence"/>
</dbReference>
<dbReference type="AlphaFoldDB" id="A0A0J1HUE1"/>
<accession>A0A0J1HUE1</accession>
<dbReference type="PATRIC" id="fig|1392.242.peg.1289"/>
<proteinExistence type="predicted"/>
<evidence type="ECO:0000313" key="1">
    <source>
        <dbReference type="EMBL" id="KLV17309.1"/>
    </source>
</evidence>
<dbReference type="EMBL" id="LDPG01000012">
    <property type="protein sequence ID" value="KLV17309.1"/>
    <property type="molecule type" value="Genomic_DNA"/>
</dbReference>
<organism evidence="1 2">
    <name type="scientific">Bacillus anthracis</name>
    <name type="common">anthrax bacterium</name>
    <dbReference type="NCBI Taxonomy" id="1392"/>
    <lineage>
        <taxon>Bacteria</taxon>
        <taxon>Bacillati</taxon>
        <taxon>Bacillota</taxon>
        <taxon>Bacilli</taxon>
        <taxon>Bacillales</taxon>
        <taxon>Bacillaceae</taxon>
        <taxon>Bacillus</taxon>
        <taxon>Bacillus cereus group</taxon>
    </lineage>
</organism>